<dbReference type="PANTHER" id="PTHR43881">
    <property type="entry name" value="GAMMA-GLUTAMYLTRANSPEPTIDASE (AFU_ORTHOLOGUE AFUA_4G13580)"/>
    <property type="match status" value="1"/>
</dbReference>
<dbReference type="Pfam" id="PF01019">
    <property type="entry name" value="G_glu_transpept"/>
    <property type="match status" value="1"/>
</dbReference>
<accession>A0ABW5KBV4</accession>
<dbReference type="PANTHER" id="PTHR43881:SF1">
    <property type="entry name" value="GAMMA-GLUTAMYLTRANSPEPTIDASE (AFU_ORTHOLOGUE AFUA_4G13580)"/>
    <property type="match status" value="1"/>
</dbReference>
<keyword evidence="3" id="KW-1185">Reference proteome</keyword>
<dbReference type="InterPro" id="IPR043137">
    <property type="entry name" value="GGT_ssub_C"/>
</dbReference>
<name>A0ABW5KBV4_9SPHI</name>
<feature type="signal peptide" evidence="1">
    <location>
        <begin position="1"/>
        <end position="27"/>
    </location>
</feature>
<evidence type="ECO:0000256" key="1">
    <source>
        <dbReference type="SAM" id="SignalP"/>
    </source>
</evidence>
<dbReference type="RefSeq" id="WP_380900068.1">
    <property type="nucleotide sequence ID" value="NZ_JBHUEG010000002.1"/>
</dbReference>
<evidence type="ECO:0000313" key="3">
    <source>
        <dbReference type="Proteomes" id="UP001597545"/>
    </source>
</evidence>
<dbReference type="InterPro" id="IPR029055">
    <property type="entry name" value="Ntn_hydrolases_N"/>
</dbReference>
<dbReference type="Gene3D" id="1.10.246.130">
    <property type="match status" value="1"/>
</dbReference>
<reference evidence="3" key="1">
    <citation type="journal article" date="2019" name="Int. J. Syst. Evol. Microbiol.">
        <title>The Global Catalogue of Microorganisms (GCM) 10K type strain sequencing project: providing services to taxonomists for standard genome sequencing and annotation.</title>
        <authorList>
            <consortium name="The Broad Institute Genomics Platform"/>
            <consortium name="The Broad Institute Genome Sequencing Center for Infectious Disease"/>
            <person name="Wu L."/>
            <person name="Ma J."/>
        </authorList>
    </citation>
    <scope>NUCLEOTIDE SEQUENCE [LARGE SCALE GENOMIC DNA]</scope>
    <source>
        <strain evidence="3">KCTC 42662</strain>
    </source>
</reference>
<dbReference type="Proteomes" id="UP001597545">
    <property type="component" value="Unassembled WGS sequence"/>
</dbReference>
<evidence type="ECO:0000313" key="2">
    <source>
        <dbReference type="EMBL" id="MFD2546359.1"/>
    </source>
</evidence>
<dbReference type="EMBL" id="JBHULR010000001">
    <property type="protein sequence ID" value="MFD2546359.1"/>
    <property type="molecule type" value="Genomic_DNA"/>
</dbReference>
<organism evidence="2 3">
    <name type="scientific">Sphingobacterium suaedae</name>
    <dbReference type="NCBI Taxonomy" id="1686402"/>
    <lineage>
        <taxon>Bacteria</taxon>
        <taxon>Pseudomonadati</taxon>
        <taxon>Bacteroidota</taxon>
        <taxon>Sphingobacteriia</taxon>
        <taxon>Sphingobacteriales</taxon>
        <taxon>Sphingobacteriaceae</taxon>
        <taxon>Sphingobacterium</taxon>
    </lineage>
</organism>
<dbReference type="Gene3D" id="3.60.20.40">
    <property type="match status" value="1"/>
</dbReference>
<sequence>MKSNRFALFYMSVPLLLWCMSSLHARAQRTQKPPLHGKHWMAITGKPLAATAGAQLFQQGGNAVDAACAMLAATCTMWDVLSWGGETQALIYHPKLKKVIGISALGVAPKGATAEFFKEKGYDFPPEYGPLAAVTPGTPGGLCHMLAEYGTKSLKDVLAPAMEMAKGYPIDAQTANSIERGKDWIKQWPYSKRVFLVHEGQEREAPHAGEIFVQEDLLRTLQKMVEAEQRALAAGKNRKAAIMAAFDRFYRGDIAEEFVRGSQEQGGLITKNDLANWKPVEEEPLHITYKGVEVYKLQEWTQGPVMLQALQMLKQVDLSGMGYNSALYIHTLYQVMNLAFADRDFYYGDPHFTPRAPIEGLLSEQYAKARVATINPNRNNPTVMPGDPYPFEGKVNPYHNLLRERERLVLPTTEKKENFVPKHDAASTVVPKRKRIYERVASISVDSVYMDRLWRGTTSVEAADAEGWVVSITPSGGWLPACIAGRTGVGMSQRLQSFVLDSLLNPFNTLEPGKRPRVTLTPTLALKNGKPFLSFAVQGGDTQDQNLLQFFLNVVEFGMKPQEASEAANINSNQLWLSLGGTKITDRKPREGSLLLHKQTSKEVVERLQEMGYTIQFGERTSGPINAIYFDERHGTLWGGSSNNGEDYGIGW</sequence>
<protein>
    <submittedName>
        <fullName evidence="2">Gamma-glutamyltransferase family protein</fullName>
    </submittedName>
</protein>
<gene>
    <name evidence="2" type="ORF">ACFSR5_01735</name>
</gene>
<dbReference type="InterPro" id="IPR043138">
    <property type="entry name" value="GGT_lsub"/>
</dbReference>
<dbReference type="InterPro" id="IPR052896">
    <property type="entry name" value="GGT-like_enzyme"/>
</dbReference>
<proteinExistence type="predicted"/>
<feature type="chain" id="PRO_5045261848" evidence="1">
    <location>
        <begin position="28"/>
        <end position="652"/>
    </location>
</feature>
<keyword evidence="1" id="KW-0732">Signal</keyword>
<dbReference type="PRINTS" id="PR01210">
    <property type="entry name" value="GGTRANSPTASE"/>
</dbReference>
<comment type="caution">
    <text evidence="2">The sequence shown here is derived from an EMBL/GenBank/DDBJ whole genome shotgun (WGS) entry which is preliminary data.</text>
</comment>
<dbReference type="SUPFAM" id="SSF56235">
    <property type="entry name" value="N-terminal nucleophile aminohydrolases (Ntn hydrolases)"/>
    <property type="match status" value="1"/>
</dbReference>